<feature type="region of interest" description="Disordered" evidence="1">
    <location>
        <begin position="37"/>
        <end position="60"/>
    </location>
</feature>
<proteinExistence type="predicted"/>
<sequence>MTGQVTTEVPIVTVVPVATTRHLPHVRVAGVAGGPIRLSRHPGRARSGRGLGGRHVTLVT</sequence>
<name>A0A843UTI8_COLES</name>
<protein>
    <submittedName>
        <fullName evidence="2">Uncharacterized protein</fullName>
    </submittedName>
</protein>
<accession>A0A843UTI8</accession>
<dbReference type="AlphaFoldDB" id="A0A843UTI8"/>
<reference evidence="2" key="1">
    <citation type="submission" date="2017-07" db="EMBL/GenBank/DDBJ databases">
        <title>Taro Niue Genome Assembly and Annotation.</title>
        <authorList>
            <person name="Atibalentja N."/>
            <person name="Keating K."/>
            <person name="Fields C.J."/>
        </authorList>
    </citation>
    <scope>NUCLEOTIDE SEQUENCE</scope>
    <source>
        <strain evidence="2">Niue_2</strain>
        <tissue evidence="2">Leaf</tissue>
    </source>
</reference>
<keyword evidence="3" id="KW-1185">Reference proteome</keyword>
<evidence type="ECO:0000313" key="3">
    <source>
        <dbReference type="Proteomes" id="UP000652761"/>
    </source>
</evidence>
<dbReference type="EMBL" id="NMUH01000928">
    <property type="protein sequence ID" value="MQL86798.1"/>
    <property type="molecule type" value="Genomic_DNA"/>
</dbReference>
<comment type="caution">
    <text evidence="2">The sequence shown here is derived from an EMBL/GenBank/DDBJ whole genome shotgun (WGS) entry which is preliminary data.</text>
</comment>
<evidence type="ECO:0000313" key="2">
    <source>
        <dbReference type="EMBL" id="MQL86798.1"/>
    </source>
</evidence>
<feature type="compositionally biased region" description="Basic residues" evidence="1">
    <location>
        <begin position="38"/>
        <end position="47"/>
    </location>
</feature>
<evidence type="ECO:0000256" key="1">
    <source>
        <dbReference type="SAM" id="MobiDB-lite"/>
    </source>
</evidence>
<dbReference type="Proteomes" id="UP000652761">
    <property type="component" value="Unassembled WGS sequence"/>
</dbReference>
<gene>
    <name evidence="2" type="ORF">Taro_019334</name>
</gene>
<organism evidence="2 3">
    <name type="scientific">Colocasia esculenta</name>
    <name type="common">Wild taro</name>
    <name type="synonym">Arum esculentum</name>
    <dbReference type="NCBI Taxonomy" id="4460"/>
    <lineage>
        <taxon>Eukaryota</taxon>
        <taxon>Viridiplantae</taxon>
        <taxon>Streptophyta</taxon>
        <taxon>Embryophyta</taxon>
        <taxon>Tracheophyta</taxon>
        <taxon>Spermatophyta</taxon>
        <taxon>Magnoliopsida</taxon>
        <taxon>Liliopsida</taxon>
        <taxon>Araceae</taxon>
        <taxon>Aroideae</taxon>
        <taxon>Colocasieae</taxon>
        <taxon>Colocasia</taxon>
    </lineage>
</organism>